<dbReference type="InterPro" id="IPR011623">
    <property type="entry name" value="7TMR_DISM_rcpt_extracell_dom1"/>
</dbReference>
<keyword evidence="3" id="KW-0812">Transmembrane</keyword>
<dbReference type="Gene3D" id="2.60.40.2380">
    <property type="match status" value="1"/>
</dbReference>
<reference evidence="7" key="1">
    <citation type="submission" date="2023-06" db="EMBL/GenBank/DDBJ databases">
        <title>Cytophagales bacterium Strain LB-30, isolated from soil.</title>
        <authorList>
            <person name="Liu B."/>
        </authorList>
    </citation>
    <scope>NUCLEOTIDE SEQUENCE</scope>
    <source>
        <strain evidence="7">LB-30</strain>
    </source>
</reference>
<feature type="transmembrane region" description="Helical" evidence="3">
    <location>
        <begin position="370"/>
        <end position="391"/>
    </location>
</feature>
<keyword evidence="3" id="KW-1133">Transmembrane helix</keyword>
<feature type="transmembrane region" description="Helical" evidence="3">
    <location>
        <begin position="207"/>
        <end position="223"/>
    </location>
</feature>
<keyword evidence="1" id="KW-0378">Hydrolase</keyword>
<feature type="transmembrane region" description="Helical" evidence="3">
    <location>
        <begin position="183"/>
        <end position="202"/>
    </location>
</feature>
<feature type="coiled-coil region" evidence="2">
    <location>
        <begin position="388"/>
        <end position="422"/>
    </location>
</feature>
<dbReference type="Pfam" id="PF07695">
    <property type="entry name" value="7TMR-DISM_7TM"/>
    <property type="match status" value="1"/>
</dbReference>
<evidence type="ECO:0000259" key="6">
    <source>
        <dbReference type="Pfam" id="PF07696"/>
    </source>
</evidence>
<dbReference type="Gene3D" id="3.60.40.10">
    <property type="entry name" value="PPM-type phosphatase domain"/>
    <property type="match status" value="1"/>
</dbReference>
<dbReference type="InterPro" id="IPR052016">
    <property type="entry name" value="Bact_Sigma-Reg"/>
</dbReference>
<accession>A0ABT8F192</accession>
<name>A0ABT8F192_9BACT</name>
<keyword evidence="8" id="KW-1185">Reference proteome</keyword>
<evidence type="ECO:0000259" key="5">
    <source>
        <dbReference type="Pfam" id="PF07695"/>
    </source>
</evidence>
<feature type="domain" description="7TM-DISM receptor extracellular" evidence="6">
    <location>
        <begin position="68"/>
        <end position="149"/>
    </location>
</feature>
<feature type="transmembrane region" description="Helical" evidence="3">
    <location>
        <begin position="307"/>
        <end position="327"/>
    </location>
</feature>
<dbReference type="PANTHER" id="PTHR43156">
    <property type="entry name" value="STAGE II SPORULATION PROTEIN E-RELATED"/>
    <property type="match status" value="1"/>
</dbReference>
<gene>
    <name evidence="7" type="ORF">QWY31_01825</name>
</gene>
<proteinExistence type="predicted"/>
<keyword evidence="2" id="KW-0175">Coiled coil</keyword>
<dbReference type="Proteomes" id="UP001168552">
    <property type="component" value="Unassembled WGS sequence"/>
</dbReference>
<keyword evidence="3" id="KW-0472">Membrane</keyword>
<feature type="transmembrane region" description="Helical" evidence="3">
    <location>
        <begin position="339"/>
        <end position="358"/>
    </location>
</feature>
<feature type="transmembrane region" description="Helical" evidence="3">
    <location>
        <begin position="275"/>
        <end position="295"/>
    </location>
</feature>
<organism evidence="7 8">
    <name type="scientific">Shiella aurantiaca</name>
    <dbReference type="NCBI Taxonomy" id="3058365"/>
    <lineage>
        <taxon>Bacteria</taxon>
        <taxon>Pseudomonadati</taxon>
        <taxon>Bacteroidota</taxon>
        <taxon>Cytophagia</taxon>
        <taxon>Cytophagales</taxon>
        <taxon>Shiellaceae</taxon>
        <taxon>Shiella</taxon>
    </lineage>
</organism>
<dbReference type="Pfam" id="PF07696">
    <property type="entry name" value="7TMR-DISMED2"/>
    <property type="match status" value="1"/>
</dbReference>
<dbReference type="InterPro" id="IPR001932">
    <property type="entry name" value="PPM-type_phosphatase-like_dom"/>
</dbReference>
<evidence type="ECO:0000256" key="1">
    <source>
        <dbReference type="ARBA" id="ARBA00022801"/>
    </source>
</evidence>
<comment type="caution">
    <text evidence="7">The sequence shown here is derived from an EMBL/GenBank/DDBJ whole genome shotgun (WGS) entry which is preliminary data.</text>
</comment>
<evidence type="ECO:0000259" key="4">
    <source>
        <dbReference type="Pfam" id="PF07228"/>
    </source>
</evidence>
<evidence type="ECO:0000313" key="8">
    <source>
        <dbReference type="Proteomes" id="UP001168552"/>
    </source>
</evidence>
<sequence>MAAKRIFVCIVFMLSVFYGIAQVPLPLVRPSSPMFLHHAYDSLPIASIINLPEAGYFSEKDSIWANAKLQWVKVDLINEYPEHQNIFLSLPKGWSRVTLYRYLAPSRLQVQVSGLGVPLRERSFKSVNSYFPVDIDAGDTLTLYFKLEKLEGYTNTTKEFGIEVYQREQTIIRKYTLRLIESGFFSIILVMALYNLILFFYVRDKSYIYYVLSIAFFGFYYFFQSGWAFEYVIGDYPFFFFKGGIYPAAINMMFNILFARSFIQTKRYMPRWDTVLRYLLFIFFIPIILLLLYNITRNTFFGHWAQYINLYFTLITIILLIGTAYVATKKGSNQGCIYLIAYVLLAFFASVYIVYFLFFEYSLFAATPMLIGYAIQAVLFSLGLAESINLLRAEVNEAKVQKEKAERERIVEREKMLEAQTRLLEVKVNERTQQLESANRELSFTIESLNAINVLLNDTNQQVQAQKEALAYSNKTITDSIRYAKRIQDATLPTMEQFTKILPHSFVFFKPRDIVSGDFYWVDQVGSRKVVIVADCTGHGVPGAFMSLVGMDILSKIIVNERIMAPHQILNELHKGIYTALKQGELESEDGMDIAACVIDSEKKMLEFSGAKLGLLYVKNGQTHHIKGDKHAVGGSEMGPNRAYSQISLPLEKGNSYYLYSDGFQDQFGGVKGKKLMVKNFHALLASLGDSPILQQEKQLETFLEKWKGDNDQVDDILVVGFQV</sequence>
<dbReference type="PANTHER" id="PTHR43156:SF9">
    <property type="entry name" value="HAMP DOMAIN-CONTAINING PROTEIN"/>
    <property type="match status" value="1"/>
</dbReference>
<evidence type="ECO:0000256" key="3">
    <source>
        <dbReference type="SAM" id="Phobius"/>
    </source>
</evidence>
<dbReference type="InterPro" id="IPR011622">
    <property type="entry name" value="7TMR_DISM_rcpt_extracell_dom2"/>
</dbReference>
<evidence type="ECO:0000313" key="7">
    <source>
        <dbReference type="EMBL" id="MDN4164217.1"/>
    </source>
</evidence>
<feature type="domain" description="7TM-DISM receptor extracellular" evidence="5">
    <location>
        <begin position="179"/>
        <end position="386"/>
    </location>
</feature>
<evidence type="ECO:0000256" key="2">
    <source>
        <dbReference type="SAM" id="Coils"/>
    </source>
</evidence>
<dbReference type="InterPro" id="IPR036457">
    <property type="entry name" value="PPM-type-like_dom_sf"/>
</dbReference>
<protein>
    <submittedName>
        <fullName evidence="7">7TM diverse intracellular signaling domain-containing protein</fullName>
    </submittedName>
</protein>
<dbReference type="RefSeq" id="WP_320002743.1">
    <property type="nucleotide sequence ID" value="NZ_JAUHJS010000001.1"/>
</dbReference>
<dbReference type="EMBL" id="JAUHJS010000001">
    <property type="protein sequence ID" value="MDN4164217.1"/>
    <property type="molecule type" value="Genomic_DNA"/>
</dbReference>
<feature type="transmembrane region" description="Helical" evidence="3">
    <location>
        <begin position="243"/>
        <end position="263"/>
    </location>
</feature>
<dbReference type="Pfam" id="PF07228">
    <property type="entry name" value="SpoIIE"/>
    <property type="match status" value="1"/>
</dbReference>
<feature type="domain" description="PPM-type phosphatase" evidence="4">
    <location>
        <begin position="530"/>
        <end position="722"/>
    </location>
</feature>